<protein>
    <submittedName>
        <fullName evidence="1">Uncharacterized protein</fullName>
    </submittedName>
</protein>
<dbReference type="RefSeq" id="WP_379879117.1">
    <property type="nucleotide sequence ID" value="NZ_JBHPON010000001.1"/>
</dbReference>
<proteinExistence type="predicted"/>
<accession>A0ABW1KWT3</accession>
<sequence>MTPHSIFSKAFSIVVAIGVATSQANADIHRGCSGGIYSASVAWVNKKGDHIKFGNASAPPAELVVQLEGRGFCEGRAQADECRKDAKNAIVACGRWIWEHRWSSTMAERIGGCVTAFSGSRAQSKINEWARSDQPDVNLYGDIKRSIEYNSCCVQRPHAQDVWSSVRLNVTSTNSSSWNPQISCAYSTEFSTDYHSDCTALRAEGLCGAAKTPSRRTNG</sequence>
<reference evidence="1 2" key="1">
    <citation type="submission" date="2024-09" db="EMBL/GenBank/DDBJ databases">
        <authorList>
            <person name="Zhang Z.-H."/>
        </authorList>
    </citation>
    <scope>NUCLEOTIDE SEQUENCE [LARGE SCALE GENOMIC DNA]</scope>
    <source>
        <strain evidence="1 2">HHTR114</strain>
    </source>
</reference>
<evidence type="ECO:0000313" key="2">
    <source>
        <dbReference type="Proteomes" id="UP001596116"/>
    </source>
</evidence>
<dbReference type="EMBL" id="JBHPON010000001">
    <property type="protein sequence ID" value="MFC6035531.1"/>
    <property type="molecule type" value="Genomic_DNA"/>
</dbReference>
<comment type="caution">
    <text evidence="1">The sequence shown here is derived from an EMBL/GenBank/DDBJ whole genome shotgun (WGS) entry which is preliminary data.</text>
</comment>
<organism evidence="1 2">
    <name type="scientific">Hyphococcus aureus</name>
    <dbReference type="NCBI Taxonomy" id="2666033"/>
    <lineage>
        <taxon>Bacteria</taxon>
        <taxon>Pseudomonadati</taxon>
        <taxon>Pseudomonadota</taxon>
        <taxon>Alphaproteobacteria</taxon>
        <taxon>Parvularculales</taxon>
        <taxon>Parvularculaceae</taxon>
        <taxon>Hyphococcus</taxon>
    </lineage>
</organism>
<evidence type="ECO:0000313" key="1">
    <source>
        <dbReference type="EMBL" id="MFC6035531.1"/>
    </source>
</evidence>
<gene>
    <name evidence="1" type="ORF">ACFMB1_08260</name>
</gene>
<keyword evidence="2" id="KW-1185">Reference proteome</keyword>
<dbReference type="Proteomes" id="UP001596116">
    <property type="component" value="Unassembled WGS sequence"/>
</dbReference>
<name>A0ABW1KWT3_9PROT</name>